<dbReference type="EMBL" id="AP019314">
    <property type="protein sequence ID" value="BBH41758.1"/>
    <property type="molecule type" value="Genomic_DNA"/>
</dbReference>
<name>A0A3G9JNY4_MICVR</name>
<evidence type="ECO:0000313" key="1">
    <source>
        <dbReference type="EMBL" id="BBH41758.1"/>
    </source>
</evidence>
<accession>A0A3G9JNY4</accession>
<evidence type="ECO:0000313" key="2">
    <source>
        <dbReference type="Proteomes" id="UP000278152"/>
    </source>
</evidence>
<organism evidence="1 2">
    <name type="scientific">Microcystis viridis NIES-102</name>
    <dbReference type="NCBI Taxonomy" id="213615"/>
    <lineage>
        <taxon>Bacteria</taxon>
        <taxon>Bacillati</taxon>
        <taxon>Cyanobacteriota</taxon>
        <taxon>Cyanophyceae</taxon>
        <taxon>Oscillatoriophycideae</taxon>
        <taxon>Chroococcales</taxon>
        <taxon>Microcystaceae</taxon>
        <taxon>Microcystis</taxon>
    </lineage>
</organism>
<sequence length="229" mass="26506">MAKSKTKSFEVSELRDRRSMSVSLDGLIGEVLRQLELTLDNAETTEEEQNLVDFLISALPQERAAYILSKLTGTQDYPLYPETVNYLLSQGDKLERRYPGEIFEDGLDFYREEHKRLERITIKCLNGDSIDLERKSGYRNYYSFPSWKVEDNDEKYLLIGQFPSIDGSSFYEIVRTEELESFPKSSEYSTLSAHVPFFYRTHDGADNELNSIMPIRVPSQIAKRILGKL</sequence>
<protein>
    <submittedName>
        <fullName evidence="1">Uncharacterized protein</fullName>
    </submittedName>
</protein>
<proteinExistence type="predicted"/>
<dbReference type="AlphaFoldDB" id="A0A3G9JNY4"/>
<dbReference type="RefSeq" id="WP_125731838.1">
    <property type="nucleotide sequence ID" value="NZ_AP019314.1"/>
</dbReference>
<dbReference type="Proteomes" id="UP000278152">
    <property type="component" value="Chromosome"/>
</dbReference>
<dbReference type="KEGG" id="mvz:myaer102_43800"/>
<gene>
    <name evidence="1" type="ORF">myaer102_43800</name>
</gene>
<reference evidence="1 2" key="1">
    <citation type="submission" date="2018-11" db="EMBL/GenBank/DDBJ databases">
        <title>Complete genome sequence of Microcystis aeruginosa NIES-102.</title>
        <authorList>
            <person name="Yamaguchi H."/>
            <person name="Suzuki S."/>
            <person name="Kawachi M."/>
        </authorList>
    </citation>
    <scope>NUCLEOTIDE SEQUENCE [LARGE SCALE GENOMIC DNA]</scope>
    <source>
        <strain evidence="1 2">NIES-102</strain>
    </source>
</reference>